<dbReference type="Proteomes" id="UP001600165">
    <property type="component" value="Unassembled WGS sequence"/>
</dbReference>
<keyword evidence="2" id="KW-0732">Signal</keyword>
<protein>
    <submittedName>
        <fullName evidence="3">Carboxypeptidase regulatory-like domain-containing protein</fullName>
    </submittedName>
</protein>
<organism evidence="3 4">
    <name type="scientific">Almyronema epifaneia S1</name>
    <dbReference type="NCBI Taxonomy" id="2991925"/>
    <lineage>
        <taxon>Bacteria</taxon>
        <taxon>Bacillati</taxon>
        <taxon>Cyanobacteriota</taxon>
        <taxon>Cyanophyceae</taxon>
        <taxon>Nodosilineales</taxon>
        <taxon>Nodosilineaceae</taxon>
        <taxon>Almyronema</taxon>
        <taxon>Almyronema epifaneia</taxon>
    </lineage>
</organism>
<keyword evidence="4" id="KW-1185">Reference proteome</keyword>
<feature type="signal peptide" evidence="2">
    <location>
        <begin position="1"/>
        <end position="23"/>
    </location>
</feature>
<evidence type="ECO:0000313" key="3">
    <source>
        <dbReference type="EMBL" id="MFE4108175.1"/>
    </source>
</evidence>
<sequence length="150" mass="15843">MKGKLIVPLVAFACLGAQTQAIAHGAKIDYQVQSAVAIQSSYDNGEPMRQAQVAVYAPDNPSEPWLTGQTDDAGKFVFTPDPAIAGNWEVQVRQAGHGDIVAIPLNADSELQAAIVKGSTGYSLPQLVLMGLAGIWGFVGTALFFSRGKR</sequence>
<evidence type="ECO:0000256" key="1">
    <source>
        <dbReference type="SAM" id="Phobius"/>
    </source>
</evidence>
<dbReference type="EMBL" id="JBHZOL010000100">
    <property type="protein sequence ID" value="MFE4108175.1"/>
    <property type="molecule type" value="Genomic_DNA"/>
</dbReference>
<keyword evidence="1" id="KW-0472">Membrane</keyword>
<name>A0ABW6IKQ8_9CYAN</name>
<feature type="chain" id="PRO_5045537536" evidence="2">
    <location>
        <begin position="24"/>
        <end position="150"/>
    </location>
</feature>
<evidence type="ECO:0000256" key="2">
    <source>
        <dbReference type="SAM" id="SignalP"/>
    </source>
</evidence>
<keyword evidence="1" id="KW-0812">Transmembrane</keyword>
<evidence type="ECO:0000313" key="4">
    <source>
        <dbReference type="Proteomes" id="UP001600165"/>
    </source>
</evidence>
<keyword evidence="1" id="KW-1133">Transmembrane helix</keyword>
<proteinExistence type="predicted"/>
<feature type="transmembrane region" description="Helical" evidence="1">
    <location>
        <begin position="127"/>
        <end position="145"/>
    </location>
</feature>
<gene>
    <name evidence="3" type="ORF">ACFVKH_17975</name>
</gene>
<accession>A0ABW6IKQ8</accession>
<reference evidence="3 4" key="1">
    <citation type="submission" date="2024-10" db="EMBL/GenBank/DDBJ databases">
        <authorList>
            <person name="Ratan Roy A."/>
            <person name="Morales Sandoval P.H."/>
            <person name="De Los Santos Villalobos S."/>
            <person name="Chakraborty S."/>
            <person name="Mukherjee J."/>
        </authorList>
    </citation>
    <scope>NUCLEOTIDE SEQUENCE [LARGE SCALE GENOMIC DNA]</scope>
    <source>
        <strain evidence="3 4">S1</strain>
    </source>
</reference>
<comment type="caution">
    <text evidence="3">The sequence shown here is derived from an EMBL/GenBank/DDBJ whole genome shotgun (WGS) entry which is preliminary data.</text>
</comment>